<evidence type="ECO:0000256" key="4">
    <source>
        <dbReference type="ARBA" id="ARBA00022833"/>
    </source>
</evidence>
<comment type="similarity">
    <text evidence="1">Belongs to the alpha-carbonic anhydrase family.</text>
</comment>
<dbReference type="PANTHER" id="PTHR18952:SF265">
    <property type="entry name" value="CARBONIC ANHYDRASE"/>
    <property type="match status" value="1"/>
</dbReference>
<dbReference type="GO" id="GO:0008270">
    <property type="term" value="F:zinc ion binding"/>
    <property type="evidence" value="ECO:0007669"/>
    <property type="project" value="InterPro"/>
</dbReference>
<dbReference type="CDD" id="cd00326">
    <property type="entry name" value="alpha_CA"/>
    <property type="match status" value="1"/>
</dbReference>
<accession>A0AA38MH76</accession>
<evidence type="ECO:0000256" key="7">
    <source>
        <dbReference type="SAM" id="SignalP"/>
    </source>
</evidence>
<dbReference type="Gene3D" id="3.10.200.10">
    <property type="entry name" value="Alpha carbonic anhydrase"/>
    <property type="match status" value="1"/>
</dbReference>
<dbReference type="AlphaFoldDB" id="A0AA38MH76"/>
<evidence type="ECO:0000256" key="5">
    <source>
        <dbReference type="ARBA" id="ARBA00023239"/>
    </source>
</evidence>
<evidence type="ECO:0000259" key="8">
    <source>
        <dbReference type="PROSITE" id="PS51144"/>
    </source>
</evidence>
<dbReference type="EMBL" id="JALNTZ010000004">
    <property type="protein sequence ID" value="KAJ3657050.1"/>
    <property type="molecule type" value="Genomic_DNA"/>
</dbReference>
<evidence type="ECO:0000256" key="6">
    <source>
        <dbReference type="ARBA" id="ARBA00048348"/>
    </source>
</evidence>
<dbReference type="PANTHER" id="PTHR18952">
    <property type="entry name" value="CARBONIC ANHYDRASE"/>
    <property type="match status" value="1"/>
</dbReference>
<dbReference type="SMART" id="SM01057">
    <property type="entry name" value="Carb_anhydrase"/>
    <property type="match status" value="1"/>
</dbReference>
<comment type="caution">
    <text evidence="9">The sequence shown here is derived from an EMBL/GenBank/DDBJ whole genome shotgun (WGS) entry which is preliminary data.</text>
</comment>
<gene>
    <name evidence="9" type="ORF">Zmor_016085</name>
</gene>
<dbReference type="GO" id="GO:0005886">
    <property type="term" value="C:plasma membrane"/>
    <property type="evidence" value="ECO:0007669"/>
    <property type="project" value="TreeGrafter"/>
</dbReference>
<dbReference type="Pfam" id="PF00194">
    <property type="entry name" value="Carb_anhydrase"/>
    <property type="match status" value="1"/>
</dbReference>
<reference evidence="9" key="1">
    <citation type="journal article" date="2023" name="G3 (Bethesda)">
        <title>Whole genome assemblies of Zophobas morio and Tenebrio molitor.</title>
        <authorList>
            <person name="Kaur S."/>
            <person name="Stinson S.A."/>
            <person name="diCenzo G.C."/>
        </authorList>
    </citation>
    <scope>NUCLEOTIDE SEQUENCE</scope>
    <source>
        <strain evidence="9">QUZm001</strain>
    </source>
</reference>
<keyword evidence="3" id="KW-0479">Metal-binding</keyword>
<dbReference type="InterPro" id="IPR036398">
    <property type="entry name" value="CA_dom_sf"/>
</dbReference>
<feature type="domain" description="Alpha-carbonic anhydrase" evidence="8">
    <location>
        <begin position="19"/>
        <end position="263"/>
    </location>
</feature>
<evidence type="ECO:0000313" key="9">
    <source>
        <dbReference type="EMBL" id="KAJ3657050.1"/>
    </source>
</evidence>
<dbReference type="Proteomes" id="UP001168821">
    <property type="component" value="Unassembled WGS sequence"/>
</dbReference>
<sequence length="264" mass="30198">MLIFVFITSVQILLCSGASEWSYENQDAWPPTCKGQEQSPIQIITKNAVDSCLKNFQFNRATSEKKKANVTNTGHTVEVRFVDESNPPTVSGGGLDGTYVFDSFHFHWAAEHVIDTRRYPLEGHFVYYSQKYQNLESALGDKGGVAVFAVFYQKVPFVFWNSAFNFVREVPLVAHKVDQPVTARDPVVLRDYLPKDCSGFYRYNGSLTTPDCNEVVVWTVFKRTRAISKFNKLVQIWDAEDQPVKNNYRDLQPLNGRRVLDSWC</sequence>
<evidence type="ECO:0000256" key="2">
    <source>
        <dbReference type="ARBA" id="ARBA00012925"/>
    </source>
</evidence>
<keyword evidence="5" id="KW-0456">Lyase</keyword>
<proteinExistence type="inferred from homology"/>
<dbReference type="PROSITE" id="PS51144">
    <property type="entry name" value="ALPHA_CA_2"/>
    <property type="match status" value="1"/>
</dbReference>
<feature type="chain" id="PRO_5041232683" description="carbonic anhydrase" evidence="7">
    <location>
        <begin position="18"/>
        <end position="264"/>
    </location>
</feature>
<organism evidence="9 10">
    <name type="scientific">Zophobas morio</name>
    <dbReference type="NCBI Taxonomy" id="2755281"/>
    <lineage>
        <taxon>Eukaryota</taxon>
        <taxon>Metazoa</taxon>
        <taxon>Ecdysozoa</taxon>
        <taxon>Arthropoda</taxon>
        <taxon>Hexapoda</taxon>
        <taxon>Insecta</taxon>
        <taxon>Pterygota</taxon>
        <taxon>Neoptera</taxon>
        <taxon>Endopterygota</taxon>
        <taxon>Coleoptera</taxon>
        <taxon>Polyphaga</taxon>
        <taxon>Cucujiformia</taxon>
        <taxon>Tenebrionidae</taxon>
        <taxon>Zophobas</taxon>
    </lineage>
</organism>
<evidence type="ECO:0000256" key="1">
    <source>
        <dbReference type="ARBA" id="ARBA00010718"/>
    </source>
</evidence>
<keyword evidence="4" id="KW-0862">Zinc</keyword>
<feature type="signal peptide" evidence="7">
    <location>
        <begin position="1"/>
        <end position="17"/>
    </location>
</feature>
<evidence type="ECO:0000256" key="3">
    <source>
        <dbReference type="ARBA" id="ARBA00022723"/>
    </source>
</evidence>
<dbReference type="SUPFAM" id="SSF51069">
    <property type="entry name" value="Carbonic anhydrase"/>
    <property type="match status" value="1"/>
</dbReference>
<name>A0AA38MH76_9CUCU</name>
<keyword evidence="10" id="KW-1185">Reference proteome</keyword>
<dbReference type="InterPro" id="IPR001148">
    <property type="entry name" value="CA_dom"/>
</dbReference>
<comment type="catalytic activity">
    <reaction evidence="6">
        <text>hydrogencarbonate + H(+) = CO2 + H2O</text>
        <dbReference type="Rhea" id="RHEA:10748"/>
        <dbReference type="ChEBI" id="CHEBI:15377"/>
        <dbReference type="ChEBI" id="CHEBI:15378"/>
        <dbReference type="ChEBI" id="CHEBI:16526"/>
        <dbReference type="ChEBI" id="CHEBI:17544"/>
        <dbReference type="EC" id="4.2.1.1"/>
    </reaction>
</comment>
<keyword evidence="7" id="KW-0732">Signal</keyword>
<dbReference type="GO" id="GO:0004089">
    <property type="term" value="F:carbonate dehydratase activity"/>
    <property type="evidence" value="ECO:0007669"/>
    <property type="project" value="UniProtKB-EC"/>
</dbReference>
<protein>
    <recommendedName>
        <fullName evidence="2">carbonic anhydrase</fullName>
        <ecNumber evidence="2">4.2.1.1</ecNumber>
    </recommendedName>
</protein>
<evidence type="ECO:0000313" key="10">
    <source>
        <dbReference type="Proteomes" id="UP001168821"/>
    </source>
</evidence>
<dbReference type="InterPro" id="IPR023561">
    <property type="entry name" value="Carbonic_anhydrase_a-class"/>
</dbReference>
<dbReference type="EC" id="4.2.1.1" evidence="2"/>